<dbReference type="InterPro" id="IPR004401">
    <property type="entry name" value="YbaB/EbfC"/>
</dbReference>
<keyword evidence="1" id="KW-0238">DNA-binding</keyword>
<name>A0A1H6D3Q5_9ACTN</name>
<dbReference type="GO" id="GO:0003677">
    <property type="term" value="F:DNA binding"/>
    <property type="evidence" value="ECO:0007669"/>
    <property type="project" value="UniProtKB-KW"/>
</dbReference>
<sequence length="146" mass="16173">MTAGFGDFANIDVDKLLGGAKERFARIQEMQERAQELVGRAEGAEGRVRAEFTFTGGLTELVIDPRAMRLSSVELAEVIKTVIAEASADLQRKSNELMAEVYGTDVRELMDPENAIARAREAQASYDRTMADVMGQLESMRRRMGL</sequence>
<proteinExistence type="predicted"/>
<reference evidence="2" key="1">
    <citation type="submission" date="2016-10" db="EMBL/GenBank/DDBJ databases">
        <authorList>
            <person name="Varghese N."/>
            <person name="Submissions S."/>
        </authorList>
    </citation>
    <scope>NUCLEOTIDE SEQUENCE [LARGE SCALE GENOMIC DNA]</scope>
    <source>
        <strain evidence="2">DSM 43163</strain>
    </source>
</reference>
<dbReference type="Proteomes" id="UP000236723">
    <property type="component" value="Unassembled WGS sequence"/>
</dbReference>
<dbReference type="Gene3D" id="3.30.1310.10">
    <property type="entry name" value="Nucleoid-associated protein YbaB-like domain"/>
    <property type="match status" value="1"/>
</dbReference>
<dbReference type="InterPro" id="IPR036894">
    <property type="entry name" value="YbaB-like_sf"/>
</dbReference>
<evidence type="ECO:0000313" key="1">
    <source>
        <dbReference type="EMBL" id="SEG79425.1"/>
    </source>
</evidence>
<protein>
    <submittedName>
        <fullName evidence="1">YbaB/EbfC DNA-binding family protein</fullName>
    </submittedName>
</protein>
<evidence type="ECO:0000313" key="2">
    <source>
        <dbReference type="Proteomes" id="UP000236723"/>
    </source>
</evidence>
<dbReference type="Pfam" id="PF02575">
    <property type="entry name" value="YbaB_DNA_bd"/>
    <property type="match status" value="1"/>
</dbReference>
<gene>
    <name evidence="1" type="ORF">SAMN04489712_112214</name>
</gene>
<dbReference type="AlphaFoldDB" id="A0A1H6D3Q5"/>
<organism evidence="1 2">
    <name type="scientific">Thermomonospora echinospora</name>
    <dbReference type="NCBI Taxonomy" id="1992"/>
    <lineage>
        <taxon>Bacteria</taxon>
        <taxon>Bacillati</taxon>
        <taxon>Actinomycetota</taxon>
        <taxon>Actinomycetes</taxon>
        <taxon>Streptosporangiales</taxon>
        <taxon>Thermomonosporaceae</taxon>
        <taxon>Thermomonospora</taxon>
    </lineage>
</organism>
<keyword evidence="2" id="KW-1185">Reference proteome</keyword>
<dbReference type="EMBL" id="FNVO01000012">
    <property type="protein sequence ID" value="SEG79425.1"/>
    <property type="molecule type" value="Genomic_DNA"/>
</dbReference>
<accession>A0A1H6D3Q5</accession>
<dbReference type="SUPFAM" id="SSF82607">
    <property type="entry name" value="YbaB-like"/>
    <property type="match status" value="1"/>
</dbReference>
<dbReference type="RefSeq" id="WP_235018111.1">
    <property type="nucleotide sequence ID" value="NZ_FNVO01000012.1"/>
</dbReference>